<dbReference type="STRING" id="1842532.A7E78_07935"/>
<accession>A0A1L3GPA3</accession>
<dbReference type="RefSeq" id="WP_072283738.1">
    <property type="nucleotide sequence ID" value="NZ_CP015519.1"/>
</dbReference>
<dbReference type="EMBL" id="CP015519">
    <property type="protein sequence ID" value="APG27771.1"/>
    <property type="molecule type" value="Genomic_DNA"/>
</dbReference>
<dbReference type="KEGG" id="pef:A7E78_07935"/>
<keyword evidence="2" id="KW-1185">Reference proteome</keyword>
<reference evidence="1 2" key="1">
    <citation type="journal article" date="2017" name="Genome Announc.">
        <title>Complete Genome Sequences of Two Acetylene-Fermenting Pelobacter acetylenicus Strains.</title>
        <authorList>
            <person name="Sutton J.M."/>
            <person name="Baesman S.M."/>
            <person name="Fierst J.L."/>
            <person name="Poret-Peterson A.T."/>
            <person name="Oremland R.S."/>
            <person name="Dunlap D.S."/>
            <person name="Akob D.M."/>
        </authorList>
    </citation>
    <scope>NUCLEOTIDE SEQUENCE [LARGE SCALE GENOMIC DNA]</scope>
    <source>
        <strain evidence="1 2">SFB93</strain>
    </source>
</reference>
<dbReference type="Proteomes" id="UP000182517">
    <property type="component" value="Chromosome"/>
</dbReference>
<proteinExistence type="predicted"/>
<dbReference type="AlphaFoldDB" id="A0A1L3GPA3"/>
<gene>
    <name evidence="1" type="ORF">A7E78_07935</name>
</gene>
<evidence type="ECO:0000313" key="2">
    <source>
        <dbReference type="Proteomes" id="UP000182517"/>
    </source>
</evidence>
<protein>
    <recommendedName>
        <fullName evidence="3">Response regulatory domain-containing protein</fullName>
    </recommendedName>
</protein>
<name>A0A1L3GPA3_9BACT</name>
<organism evidence="1 2">
    <name type="scientific">Syntrophotalea acetylenivorans</name>
    <dbReference type="NCBI Taxonomy" id="1842532"/>
    <lineage>
        <taxon>Bacteria</taxon>
        <taxon>Pseudomonadati</taxon>
        <taxon>Thermodesulfobacteriota</taxon>
        <taxon>Desulfuromonadia</taxon>
        <taxon>Desulfuromonadales</taxon>
        <taxon>Syntrophotaleaceae</taxon>
        <taxon>Syntrophotalea</taxon>
    </lineage>
</organism>
<sequence length="125" mass="14511">MERILLVGSTDTLNENISFVLQLAGFEVSLVRSMEEAINLNDIYRYFIRNFDMLVLSGTELSRITQKGFDFLRKIPQQVKILIAERDPCLPSESDSFDNLYRTENIYFCNTTNITVETKKIFGRI</sequence>
<evidence type="ECO:0000313" key="1">
    <source>
        <dbReference type="EMBL" id="APG27771.1"/>
    </source>
</evidence>
<evidence type="ECO:0008006" key="3">
    <source>
        <dbReference type="Google" id="ProtNLM"/>
    </source>
</evidence>